<dbReference type="EMBL" id="DS566009">
    <property type="status" value="NOT_ANNOTATED_CDS"/>
    <property type="molecule type" value="Genomic_DNA"/>
</dbReference>
<feature type="compositionally biased region" description="Low complexity" evidence="1">
    <location>
        <begin position="159"/>
        <end position="203"/>
    </location>
</feature>
<dbReference type="HOGENOM" id="CLU_889881_0_0_1"/>
<feature type="compositionally biased region" description="Polar residues" evidence="1">
    <location>
        <begin position="126"/>
        <end position="135"/>
    </location>
</feature>
<dbReference type="VEuPathDB" id="FungiDB:KRP23_6294"/>
<evidence type="ECO:0000313" key="3">
    <source>
        <dbReference type="Proteomes" id="UP000005238"/>
    </source>
</evidence>
<organism evidence="2 3">
    <name type="scientific">Phytophthora ramorum</name>
    <name type="common">Sudden oak death agent</name>
    <dbReference type="NCBI Taxonomy" id="164328"/>
    <lineage>
        <taxon>Eukaryota</taxon>
        <taxon>Sar</taxon>
        <taxon>Stramenopiles</taxon>
        <taxon>Oomycota</taxon>
        <taxon>Peronosporomycetes</taxon>
        <taxon>Peronosporales</taxon>
        <taxon>Peronosporaceae</taxon>
        <taxon>Phytophthora</taxon>
    </lineage>
</organism>
<dbReference type="OrthoDB" id="164467at2759"/>
<accession>H3GHC8</accession>
<dbReference type="STRING" id="164328.H3GHC8"/>
<reference evidence="2" key="2">
    <citation type="submission" date="2015-06" db="UniProtKB">
        <authorList>
            <consortium name="EnsemblProtists"/>
        </authorList>
    </citation>
    <scope>IDENTIFICATION</scope>
    <source>
        <strain evidence="2">Pr102</strain>
    </source>
</reference>
<dbReference type="InParanoid" id="H3GHC8"/>
<dbReference type="VEuPathDB" id="FungiDB:KRP22_5671"/>
<protein>
    <submittedName>
        <fullName evidence="2">Uncharacterized protein</fullName>
    </submittedName>
</protein>
<dbReference type="OMA" id="TEAESMG"/>
<proteinExistence type="predicted"/>
<feature type="compositionally biased region" description="Basic and acidic residues" evidence="1">
    <location>
        <begin position="136"/>
        <end position="151"/>
    </location>
</feature>
<feature type="compositionally biased region" description="Basic and acidic residues" evidence="1">
    <location>
        <begin position="237"/>
        <end position="292"/>
    </location>
</feature>
<dbReference type="AlphaFoldDB" id="H3GHC8"/>
<feature type="region of interest" description="Disordered" evidence="1">
    <location>
        <begin position="108"/>
        <end position="299"/>
    </location>
</feature>
<reference evidence="3" key="1">
    <citation type="journal article" date="2006" name="Science">
        <title>Phytophthora genome sequences uncover evolutionary origins and mechanisms of pathogenesis.</title>
        <authorList>
            <person name="Tyler B.M."/>
            <person name="Tripathy S."/>
            <person name="Zhang X."/>
            <person name="Dehal P."/>
            <person name="Jiang R.H."/>
            <person name="Aerts A."/>
            <person name="Arredondo F.D."/>
            <person name="Baxter L."/>
            <person name="Bensasson D."/>
            <person name="Beynon J.L."/>
            <person name="Chapman J."/>
            <person name="Damasceno C.M."/>
            <person name="Dorrance A.E."/>
            <person name="Dou D."/>
            <person name="Dickerman A.W."/>
            <person name="Dubchak I.L."/>
            <person name="Garbelotto M."/>
            <person name="Gijzen M."/>
            <person name="Gordon S.G."/>
            <person name="Govers F."/>
            <person name="Grunwald N.J."/>
            <person name="Huang W."/>
            <person name="Ivors K.L."/>
            <person name="Jones R.W."/>
            <person name="Kamoun S."/>
            <person name="Krampis K."/>
            <person name="Lamour K.H."/>
            <person name="Lee M.K."/>
            <person name="McDonald W.H."/>
            <person name="Medina M."/>
            <person name="Meijer H.J."/>
            <person name="Nordberg E.K."/>
            <person name="Maclean D.J."/>
            <person name="Ospina-Giraldo M.D."/>
            <person name="Morris P.F."/>
            <person name="Phuntumart V."/>
            <person name="Putnam N.H."/>
            <person name="Rash S."/>
            <person name="Rose J.K."/>
            <person name="Sakihama Y."/>
            <person name="Salamov A.A."/>
            <person name="Savidor A."/>
            <person name="Scheuring C.F."/>
            <person name="Smith B.M."/>
            <person name="Sobral B.W."/>
            <person name="Terry A."/>
            <person name="Torto-Alalibo T.A."/>
            <person name="Win J."/>
            <person name="Xu Z."/>
            <person name="Zhang H."/>
            <person name="Grigoriev I.V."/>
            <person name="Rokhsar D.S."/>
            <person name="Boore J.L."/>
        </authorList>
    </citation>
    <scope>NUCLEOTIDE SEQUENCE [LARGE SCALE GENOMIC DNA]</scope>
    <source>
        <strain evidence="3">Pr102</strain>
    </source>
</reference>
<dbReference type="Proteomes" id="UP000005238">
    <property type="component" value="Unassembled WGS sequence"/>
</dbReference>
<name>H3GHC8_PHYRM</name>
<dbReference type="GeneID" id="94227275"/>
<dbReference type="eggNOG" id="ENOG502SJZS">
    <property type="taxonomic scope" value="Eukaryota"/>
</dbReference>
<dbReference type="RefSeq" id="XP_067745821.1">
    <property type="nucleotide sequence ID" value="XM_067891468.1"/>
</dbReference>
<evidence type="ECO:0000313" key="2">
    <source>
        <dbReference type="EnsemblProtists" id="Phyra75318"/>
    </source>
</evidence>
<dbReference type="EnsemblProtists" id="Phyra75318">
    <property type="protein sequence ID" value="Phyra75318"/>
    <property type="gene ID" value="Phyra75318"/>
</dbReference>
<sequence length="321" mass="36393">MAARFSPPDAMESSEVKRRVGLHVQRRGDGFTEAESMGLLQLVRARWREGWDVVAQLHNQQFSKHNRSADSLKKKFSRLYRSSIPPRGAKNHQAITFAHVVHKEMIEGVPPAPGAVPSVDGDQMEPNETSFQPPQSEERGQDGATESEHSWVDTASEVAATTPTITASSPAAAPIAAPGSAPAAASPAPAQRARARTPPRQSPEWQNPAAIFPPEATPAPSDDLLTSVLKVVLRSQYQRDLDREEERTRRDEERQRRREETEQRRQEEDRRRDEEREARRRRNEERAEERAENRRRHEQFMQMMMMLVGKNGAAQQRDSEC</sequence>
<keyword evidence="3" id="KW-1185">Reference proteome</keyword>
<evidence type="ECO:0000256" key="1">
    <source>
        <dbReference type="SAM" id="MobiDB-lite"/>
    </source>
</evidence>